<comment type="caution">
    <text evidence="1">The sequence shown here is derived from an EMBL/GenBank/DDBJ whole genome shotgun (WGS) entry which is preliminary data.</text>
</comment>
<proteinExistence type="predicted"/>
<dbReference type="Pfam" id="PF12694">
    <property type="entry name" value="cpYpsA"/>
    <property type="match status" value="1"/>
</dbReference>
<organism evidence="1 2">
    <name type="scientific">Candidatus Desulfatibia vada</name>
    <dbReference type="NCBI Taxonomy" id="2841696"/>
    <lineage>
        <taxon>Bacteria</taxon>
        <taxon>Pseudomonadati</taxon>
        <taxon>Thermodesulfobacteriota</taxon>
        <taxon>Desulfobacteria</taxon>
        <taxon>Desulfobacterales</taxon>
        <taxon>Desulfobacterales incertae sedis</taxon>
        <taxon>Candidatus Desulfatibia</taxon>
    </lineage>
</organism>
<dbReference type="EMBL" id="JACNIG010000183">
    <property type="protein sequence ID" value="MBC8431834.1"/>
    <property type="molecule type" value="Genomic_DNA"/>
</dbReference>
<evidence type="ECO:0000313" key="1">
    <source>
        <dbReference type="EMBL" id="MBC8431834.1"/>
    </source>
</evidence>
<gene>
    <name evidence="1" type="ORF">H8D96_07920</name>
</gene>
<sequence length="276" mass="30897">MVKKIISGGQIGADQAALDVAIKLGIPHGGWIQKGRKTQSGTLPDKYKLKEMPTASYIKRIEQNAIDSDGTLIISYGIITGGSDHSRKMVLKHKRQLLHIDLSQIAALQAAKLINSWISLYHIKILNITGPRTSEDPKIYKAVMDILESAYYLSQVEDRILTLDSFYQTPPKDRSSSPQIHTKTVDDAVELLITEMPLKDRATMANFTKAELAPLNMTLGIYIRNHLFQKGANSELLASCSHVSENEHLSESDAAFVIIEKLWEKLRVTHRLRIVK</sequence>
<accession>A0A8J6NS67</accession>
<dbReference type="Gene3D" id="3.40.50.450">
    <property type="match status" value="1"/>
</dbReference>
<reference evidence="1 2" key="1">
    <citation type="submission" date="2020-08" db="EMBL/GenBank/DDBJ databases">
        <title>Bridging the membrane lipid divide: bacteria of the FCB group superphylum have the potential to synthesize archaeal ether lipids.</title>
        <authorList>
            <person name="Villanueva L."/>
            <person name="Von Meijenfeldt F.A.B."/>
            <person name="Westbye A.B."/>
            <person name="Yadav S."/>
            <person name="Hopmans E.C."/>
            <person name="Dutilh B.E."/>
            <person name="Sinninghe Damste J.S."/>
        </authorList>
    </citation>
    <scope>NUCLEOTIDE SEQUENCE [LARGE SCALE GENOMIC DNA]</scope>
    <source>
        <strain evidence="1">NIOZ-UU17</strain>
    </source>
</reference>
<dbReference type="Proteomes" id="UP000605201">
    <property type="component" value="Unassembled WGS sequence"/>
</dbReference>
<dbReference type="InterPro" id="IPR024755">
    <property type="entry name" value="cpYpsA"/>
</dbReference>
<name>A0A8J6NS67_9BACT</name>
<protein>
    <submittedName>
        <fullName evidence="1">Putative molybdenum carrier protein</fullName>
    </submittedName>
</protein>
<dbReference type="AlphaFoldDB" id="A0A8J6NS67"/>
<evidence type="ECO:0000313" key="2">
    <source>
        <dbReference type="Proteomes" id="UP000605201"/>
    </source>
</evidence>